<dbReference type="RefSeq" id="WP_237465588.1">
    <property type="nucleotide sequence ID" value="NZ_CAKLDI010000001.1"/>
</dbReference>
<evidence type="ECO:0000259" key="2">
    <source>
        <dbReference type="Pfam" id="PF09346"/>
    </source>
</evidence>
<feature type="chain" id="PRO_5046533185" description="Knr4/Smi1-like domain-containing protein" evidence="1">
    <location>
        <begin position="20"/>
        <end position="355"/>
    </location>
</feature>
<reference evidence="3" key="1">
    <citation type="submission" date="2021-11" db="EMBL/GenBank/DDBJ databases">
        <authorList>
            <person name="Rodrigo-Torres L."/>
            <person name="Arahal R. D."/>
            <person name="Lucena T."/>
        </authorList>
    </citation>
    <scope>NUCLEOTIDE SEQUENCE</scope>
    <source>
        <strain evidence="3">CECT 7929</strain>
    </source>
</reference>
<sequence>MKKNWGACLLALCWSATSAAQMPILSMDYQSSQAKGMRFHVDVNDAGLVRFDGFQLVKGFGHHQYQLTPAQRQALTSLMQSPWLAQIPSELSGTELCKSFKAEMPRIQWQVGAKAIVHDLGCQGFAQQMSLYTWEQQVYQVLALNHWVGSERLHQPVNVQPPVAAFSELLQYLQQQSFAAILELNVGANEAKLKTLSEAIGQPLPTQLARLLGFSNGQSPTSMGLMVDGYYLLSTEEIIFEYQTLSKIYKQSASSRQILDRSGAVLDTWWQPQWIPFASIGNGDLLLIDLSPGEQGDVGQIVEFIHDDTARPLLAKDLQSYFAQIRAGLKSGEFVLTEYGVLRKSDADMLLESAQ</sequence>
<keyword evidence="1" id="KW-0732">Signal</keyword>
<dbReference type="PANTHER" id="PTHR47432">
    <property type="entry name" value="CELL WALL ASSEMBLY REGULATOR SMI1"/>
    <property type="match status" value="1"/>
</dbReference>
<dbReference type="Pfam" id="PF09346">
    <property type="entry name" value="SMI1_KNR4"/>
    <property type="match status" value="1"/>
</dbReference>
<evidence type="ECO:0000313" key="4">
    <source>
        <dbReference type="Proteomes" id="UP000838672"/>
    </source>
</evidence>
<dbReference type="InterPro" id="IPR018958">
    <property type="entry name" value="Knr4/Smi1-like_dom"/>
</dbReference>
<organism evidence="3 4">
    <name type="scientific">Vibrio stylophorae</name>
    <dbReference type="NCBI Taxonomy" id="659351"/>
    <lineage>
        <taxon>Bacteria</taxon>
        <taxon>Pseudomonadati</taxon>
        <taxon>Pseudomonadota</taxon>
        <taxon>Gammaproteobacteria</taxon>
        <taxon>Vibrionales</taxon>
        <taxon>Vibrionaceae</taxon>
        <taxon>Vibrio</taxon>
    </lineage>
</organism>
<dbReference type="SUPFAM" id="SSF160631">
    <property type="entry name" value="SMI1/KNR4-like"/>
    <property type="match status" value="1"/>
</dbReference>
<dbReference type="Gene3D" id="3.40.1580.10">
    <property type="entry name" value="SMI1/KNR4-like"/>
    <property type="match status" value="1"/>
</dbReference>
<dbReference type="PANTHER" id="PTHR47432:SF1">
    <property type="entry name" value="CELL WALL ASSEMBLY REGULATOR SMI1"/>
    <property type="match status" value="1"/>
</dbReference>
<dbReference type="InterPro" id="IPR037883">
    <property type="entry name" value="Knr4/Smi1-like_sf"/>
</dbReference>
<name>A0ABN8DQ19_9VIBR</name>
<dbReference type="Proteomes" id="UP000838672">
    <property type="component" value="Unassembled WGS sequence"/>
</dbReference>
<gene>
    <name evidence="3" type="ORF">VST7929_01123</name>
</gene>
<evidence type="ECO:0000313" key="3">
    <source>
        <dbReference type="EMBL" id="CAH0533259.1"/>
    </source>
</evidence>
<accession>A0ABN8DQ19</accession>
<dbReference type="EMBL" id="CAKLDI010000001">
    <property type="protein sequence ID" value="CAH0533259.1"/>
    <property type="molecule type" value="Genomic_DNA"/>
</dbReference>
<proteinExistence type="predicted"/>
<evidence type="ECO:0000256" key="1">
    <source>
        <dbReference type="SAM" id="SignalP"/>
    </source>
</evidence>
<feature type="domain" description="Knr4/Smi1-like" evidence="2">
    <location>
        <begin position="187"/>
        <end position="323"/>
    </location>
</feature>
<keyword evidence="4" id="KW-1185">Reference proteome</keyword>
<comment type="caution">
    <text evidence="3">The sequence shown here is derived from an EMBL/GenBank/DDBJ whole genome shotgun (WGS) entry which is preliminary data.</text>
</comment>
<dbReference type="InterPro" id="IPR051873">
    <property type="entry name" value="KNR4/SMI1_regulator"/>
</dbReference>
<protein>
    <recommendedName>
        <fullName evidence="2">Knr4/Smi1-like domain-containing protein</fullName>
    </recommendedName>
</protein>
<feature type="signal peptide" evidence="1">
    <location>
        <begin position="1"/>
        <end position="19"/>
    </location>
</feature>